<sequence>MIGLDKIFLSSVGGSFITIIINELIKSYNRKKKIKKTGKVLIQFIDQIIIKYLETNLIGYDSLLAIKDDEKYYESRRITMSPMLNKNIFDFFDKDDLILLSNSFQKKTITDLYHAFYEIDFLQENSYWKLIKNFLEETQNHFETHKKENEDFYEHIKWCENYNDAKTIFISRLQIQREHTHKLIDEFKEIKKEIFEIDIIEEW</sequence>
<dbReference type="Proteomes" id="UP001500367">
    <property type="component" value="Unassembled WGS sequence"/>
</dbReference>
<dbReference type="EMBL" id="BAABCT010000014">
    <property type="protein sequence ID" value="GAA4080879.1"/>
    <property type="molecule type" value="Genomic_DNA"/>
</dbReference>
<dbReference type="RefSeq" id="WP_344817370.1">
    <property type="nucleotide sequence ID" value="NZ_BAABCT010000014.1"/>
</dbReference>
<organism evidence="1 2">
    <name type="scientific">Flavobacterium cheonanense</name>
    <dbReference type="NCBI Taxonomy" id="706183"/>
    <lineage>
        <taxon>Bacteria</taxon>
        <taxon>Pseudomonadati</taxon>
        <taxon>Bacteroidota</taxon>
        <taxon>Flavobacteriia</taxon>
        <taxon>Flavobacteriales</taxon>
        <taxon>Flavobacteriaceae</taxon>
        <taxon>Flavobacterium</taxon>
    </lineage>
</organism>
<reference evidence="2" key="1">
    <citation type="journal article" date="2019" name="Int. J. Syst. Evol. Microbiol.">
        <title>The Global Catalogue of Microorganisms (GCM) 10K type strain sequencing project: providing services to taxonomists for standard genome sequencing and annotation.</title>
        <authorList>
            <consortium name="The Broad Institute Genomics Platform"/>
            <consortium name="The Broad Institute Genome Sequencing Center for Infectious Disease"/>
            <person name="Wu L."/>
            <person name="Ma J."/>
        </authorList>
    </citation>
    <scope>NUCLEOTIDE SEQUENCE [LARGE SCALE GENOMIC DNA]</scope>
    <source>
        <strain evidence="2">JCM 17069</strain>
    </source>
</reference>
<proteinExistence type="predicted"/>
<protein>
    <submittedName>
        <fullName evidence="1">Uncharacterized protein</fullName>
    </submittedName>
</protein>
<comment type="caution">
    <text evidence="1">The sequence shown here is derived from an EMBL/GenBank/DDBJ whole genome shotgun (WGS) entry which is preliminary data.</text>
</comment>
<accession>A0ABP7W4N8</accession>
<name>A0ABP7W4N8_9FLAO</name>
<evidence type="ECO:0000313" key="1">
    <source>
        <dbReference type="EMBL" id="GAA4080879.1"/>
    </source>
</evidence>
<keyword evidence="2" id="KW-1185">Reference proteome</keyword>
<evidence type="ECO:0000313" key="2">
    <source>
        <dbReference type="Proteomes" id="UP001500367"/>
    </source>
</evidence>
<gene>
    <name evidence="1" type="ORF">GCM10022389_28740</name>
</gene>